<dbReference type="InterPro" id="IPR016181">
    <property type="entry name" value="Acyl_CoA_acyltransferase"/>
</dbReference>
<dbReference type="AlphaFoldDB" id="E1WYF2"/>
<dbReference type="PROSITE" id="PS51186">
    <property type="entry name" value="GNAT"/>
    <property type="match status" value="1"/>
</dbReference>
<dbReference type="GO" id="GO:0016747">
    <property type="term" value="F:acyltransferase activity, transferring groups other than amino-acyl groups"/>
    <property type="evidence" value="ECO:0007669"/>
    <property type="project" value="InterPro"/>
</dbReference>
<name>E1WYF2_HALMS</name>
<evidence type="ECO:0000313" key="3">
    <source>
        <dbReference type="Proteomes" id="UP000008963"/>
    </source>
</evidence>
<reference evidence="3" key="1">
    <citation type="journal article" date="2013" name="ISME J.">
        <title>A small predatory core genome in the divergent marine Bacteriovorax marinus SJ and the terrestrial Bdellovibrio bacteriovorus.</title>
        <authorList>
            <person name="Crossman L.C."/>
            <person name="Chen H."/>
            <person name="Cerdeno-Tarraga A.M."/>
            <person name="Brooks K."/>
            <person name="Quail M.A."/>
            <person name="Pineiro S.A."/>
            <person name="Hobley L."/>
            <person name="Sockett R.E."/>
            <person name="Bentley S.D."/>
            <person name="Parkhill J."/>
            <person name="Williams H.N."/>
            <person name="Stine O.C."/>
        </authorList>
    </citation>
    <scope>NUCLEOTIDE SEQUENCE [LARGE SCALE GENOMIC DNA]</scope>
    <source>
        <strain evidence="3">ATCC BAA-682 / DSM 15412 / SJ</strain>
    </source>
</reference>
<evidence type="ECO:0000313" key="2">
    <source>
        <dbReference type="EMBL" id="CBW26000.1"/>
    </source>
</evidence>
<dbReference type="Proteomes" id="UP000008963">
    <property type="component" value="Chromosome"/>
</dbReference>
<dbReference type="SUPFAM" id="SSF55729">
    <property type="entry name" value="Acyl-CoA N-acyltransferases (Nat)"/>
    <property type="match status" value="1"/>
</dbReference>
<dbReference type="PATRIC" id="fig|862908.3.peg.1067"/>
<evidence type="ECO:0000259" key="1">
    <source>
        <dbReference type="PROSITE" id="PS51186"/>
    </source>
</evidence>
<sequence>MEEISYKDIVKEDIADLLNFTDRWIGKNYFCSKELEEILDYSSVNEINTSLKAVSKSGEIAGVRLTLAPGEWVSTMRGLSTDLWRVRPNEVGYFKSLFISESFQKMGIGKELSKRSIEKLKELGAKAVICHSWLESPNNSSQRYLLSMGFEAVKEYREFWSEIDYHCTKCGPAKCRCTAIEMIKYI</sequence>
<accession>E1WYF2</accession>
<dbReference type="KEGG" id="bmx:BMS_1120"/>
<dbReference type="STRING" id="862908.BMS_1120"/>
<dbReference type="EMBL" id="FQ312005">
    <property type="protein sequence ID" value="CBW26000.1"/>
    <property type="molecule type" value="Genomic_DNA"/>
</dbReference>
<dbReference type="HOGENOM" id="CLU_1432782_0_0_7"/>
<protein>
    <submittedName>
        <fullName evidence="2">Acetyltransferase</fullName>
    </submittedName>
</protein>
<dbReference type="eggNOG" id="COG1247">
    <property type="taxonomic scope" value="Bacteria"/>
</dbReference>
<dbReference type="Gene3D" id="3.40.630.30">
    <property type="match status" value="1"/>
</dbReference>
<proteinExistence type="predicted"/>
<dbReference type="Pfam" id="PF00583">
    <property type="entry name" value="Acetyltransf_1"/>
    <property type="match status" value="1"/>
</dbReference>
<gene>
    <name evidence="2" type="ordered locus">BMS_1120</name>
</gene>
<feature type="domain" description="N-acetyltransferase" evidence="1">
    <location>
        <begin position="4"/>
        <end position="186"/>
    </location>
</feature>
<keyword evidence="3" id="KW-1185">Reference proteome</keyword>
<dbReference type="OrthoDB" id="6321659at2"/>
<organism evidence="2 3">
    <name type="scientific">Halobacteriovorax marinus (strain ATCC BAA-682 / DSM 15412 / SJ)</name>
    <name type="common">Bacteriovorax marinus</name>
    <dbReference type="NCBI Taxonomy" id="862908"/>
    <lineage>
        <taxon>Bacteria</taxon>
        <taxon>Pseudomonadati</taxon>
        <taxon>Bdellovibrionota</taxon>
        <taxon>Bacteriovoracia</taxon>
        <taxon>Bacteriovoracales</taxon>
        <taxon>Halobacteriovoraceae</taxon>
        <taxon>Halobacteriovorax</taxon>
    </lineage>
</organism>
<dbReference type="InterPro" id="IPR000182">
    <property type="entry name" value="GNAT_dom"/>
</dbReference>
<dbReference type="RefSeq" id="WP_014243784.1">
    <property type="nucleotide sequence ID" value="NC_016620.1"/>
</dbReference>